<organism evidence="1 2">
    <name type="scientific">Entamoeba invadens IP1</name>
    <dbReference type="NCBI Taxonomy" id="370355"/>
    <lineage>
        <taxon>Eukaryota</taxon>
        <taxon>Amoebozoa</taxon>
        <taxon>Evosea</taxon>
        <taxon>Archamoebae</taxon>
        <taxon>Mastigamoebida</taxon>
        <taxon>Entamoebidae</taxon>
        <taxon>Entamoeba</taxon>
    </lineage>
</organism>
<sequence>MKERMKKVGIKAKVITLEQLKKRYYTHAMQRELADKYDLFLMEGGYLYLRRSYFDAEVMSGKCIIPINVKEDKLKFEFDRIMQGTAVMMGISHGEITAAIGSLSMSEKELTENVIACTEKMVEVLPSGLENLASVDLTMKVKIKYIKVPLFTGFDY</sequence>
<dbReference type="OrthoDB" id="10251727at2759"/>
<dbReference type="RefSeq" id="XP_004257833.1">
    <property type="nucleotide sequence ID" value="XM_004257785.1"/>
</dbReference>
<dbReference type="InterPro" id="IPR023674">
    <property type="entry name" value="Ribosomal_uL1-like"/>
</dbReference>
<dbReference type="SUPFAM" id="SSF56808">
    <property type="entry name" value="Ribosomal protein L1"/>
    <property type="match status" value="1"/>
</dbReference>
<accession>A0A0A1UBL0</accession>
<dbReference type="Proteomes" id="UP000014680">
    <property type="component" value="Unassembled WGS sequence"/>
</dbReference>
<dbReference type="EMBL" id="KB206479">
    <property type="protein sequence ID" value="ELP91062.1"/>
    <property type="molecule type" value="Genomic_DNA"/>
</dbReference>
<evidence type="ECO:0000313" key="2">
    <source>
        <dbReference type="Proteomes" id="UP000014680"/>
    </source>
</evidence>
<evidence type="ECO:0000313" key="1">
    <source>
        <dbReference type="EMBL" id="ELP91062.1"/>
    </source>
</evidence>
<keyword evidence="2" id="KW-1185">Reference proteome</keyword>
<dbReference type="KEGG" id="eiv:EIN_267980"/>
<dbReference type="AlphaFoldDB" id="A0A0A1UBL0"/>
<proteinExistence type="predicted"/>
<name>A0A0A1UBL0_ENTIV</name>
<gene>
    <name evidence="1" type="ORF">EIN_267980</name>
</gene>
<protein>
    <submittedName>
        <fullName evidence="1">Uncharacterized protein</fullName>
    </submittedName>
</protein>
<reference evidence="1 2" key="1">
    <citation type="submission" date="2012-10" db="EMBL/GenBank/DDBJ databases">
        <authorList>
            <person name="Zafar N."/>
            <person name="Inman J."/>
            <person name="Hall N."/>
            <person name="Lorenzi H."/>
            <person name="Caler E."/>
        </authorList>
    </citation>
    <scope>NUCLEOTIDE SEQUENCE [LARGE SCALE GENOMIC DNA]</scope>
    <source>
        <strain evidence="1 2">IP1</strain>
    </source>
</reference>
<dbReference type="Pfam" id="PF00687">
    <property type="entry name" value="Ribosomal_L1"/>
    <property type="match status" value="1"/>
</dbReference>
<dbReference type="InterPro" id="IPR028364">
    <property type="entry name" value="Ribosomal_uL1/biogenesis"/>
</dbReference>
<dbReference type="VEuPathDB" id="AmoebaDB:EIN_267980"/>
<dbReference type="GeneID" id="14890087"/>